<comment type="caution">
    <text evidence="1">The sequence shown here is derived from an EMBL/GenBank/DDBJ whole genome shotgun (WGS) entry which is preliminary data.</text>
</comment>
<accession>A0A922HQG0</accession>
<reference evidence="1" key="1">
    <citation type="submission" date="2013-05" db="EMBL/GenBank/DDBJ databases">
        <authorList>
            <person name="Yim A.K.Y."/>
            <person name="Chan T.F."/>
            <person name="Ji K.M."/>
            <person name="Liu X.Y."/>
            <person name="Zhou J.W."/>
            <person name="Li R.Q."/>
            <person name="Yang K.Y."/>
            <person name="Li J."/>
            <person name="Li M."/>
            <person name="Law P.T.W."/>
            <person name="Wu Y.L."/>
            <person name="Cai Z.L."/>
            <person name="Qin H."/>
            <person name="Bao Y."/>
            <person name="Leung R.K.K."/>
            <person name="Ng P.K.S."/>
            <person name="Zou J."/>
            <person name="Zhong X.J."/>
            <person name="Ran P.X."/>
            <person name="Zhong N.S."/>
            <person name="Liu Z.G."/>
            <person name="Tsui S.K.W."/>
        </authorList>
    </citation>
    <scope>NUCLEOTIDE SEQUENCE</scope>
    <source>
        <strain evidence="1">Derf</strain>
        <tissue evidence="1">Whole organism</tissue>
    </source>
</reference>
<dbReference type="AlphaFoldDB" id="A0A922HQG0"/>
<evidence type="ECO:0000313" key="1">
    <source>
        <dbReference type="EMBL" id="KAH9501834.1"/>
    </source>
</evidence>
<gene>
    <name evidence="1" type="ORF">DERF_012645</name>
</gene>
<evidence type="ECO:0000313" key="2">
    <source>
        <dbReference type="Proteomes" id="UP000790347"/>
    </source>
</evidence>
<dbReference type="Proteomes" id="UP000790347">
    <property type="component" value="Unassembled WGS sequence"/>
</dbReference>
<sequence>MDDSKHSDEIDDQSMNAIQLMAMNHSEIQRWIIENYSNKSISSRNKLYERMVQTRQSYIDSMMKSHPFQCSNLSPIKCRLPRLNKFFQSIRPSSIICITGDSNTGKSMLATSIAIDCVSISKRKVLFIDSDLSLTNDRLSLLHSNLDDLNSLIQIYPIFEINQLYNLFEMIDQDEQLHRSVLIIDSFNCFIWASKHSNCSRESFITRLLYAIESITRKCYLTTIITRLNNRFDHSLHLDIDITLKNGYDDDDHIIAEIITKNTWPRSKFDIEFHIDKDLCHPEW</sequence>
<dbReference type="SUPFAM" id="SSF52540">
    <property type="entry name" value="P-loop containing nucleoside triphosphate hydrolases"/>
    <property type="match status" value="1"/>
</dbReference>
<dbReference type="Pfam" id="PF13481">
    <property type="entry name" value="AAA_25"/>
    <property type="match status" value="1"/>
</dbReference>
<proteinExistence type="predicted"/>
<organism evidence="1 2">
    <name type="scientific">Dermatophagoides farinae</name>
    <name type="common">American house dust mite</name>
    <dbReference type="NCBI Taxonomy" id="6954"/>
    <lineage>
        <taxon>Eukaryota</taxon>
        <taxon>Metazoa</taxon>
        <taxon>Ecdysozoa</taxon>
        <taxon>Arthropoda</taxon>
        <taxon>Chelicerata</taxon>
        <taxon>Arachnida</taxon>
        <taxon>Acari</taxon>
        <taxon>Acariformes</taxon>
        <taxon>Sarcoptiformes</taxon>
        <taxon>Astigmata</taxon>
        <taxon>Psoroptidia</taxon>
        <taxon>Analgoidea</taxon>
        <taxon>Pyroglyphidae</taxon>
        <taxon>Dermatophagoidinae</taxon>
        <taxon>Dermatophagoides</taxon>
    </lineage>
</organism>
<dbReference type="Gene3D" id="3.40.50.300">
    <property type="entry name" value="P-loop containing nucleotide triphosphate hydrolases"/>
    <property type="match status" value="1"/>
</dbReference>
<reference evidence="1" key="2">
    <citation type="journal article" date="2022" name="Res Sq">
        <title>Comparative Genomics Reveals Insights into the Divergent Evolution of Astigmatic Mites and Household Pest Adaptations.</title>
        <authorList>
            <person name="Xiong Q."/>
            <person name="Wan A.T.-Y."/>
            <person name="Liu X.-Y."/>
            <person name="Fung C.S.-H."/>
            <person name="Xiao X."/>
            <person name="Malainual N."/>
            <person name="Hou J."/>
            <person name="Wang L."/>
            <person name="Wang M."/>
            <person name="Yang K."/>
            <person name="Cui Y."/>
            <person name="Leung E."/>
            <person name="Nong W."/>
            <person name="Shin S.-K."/>
            <person name="Au S."/>
            <person name="Jeong K.Y."/>
            <person name="Chew F.T."/>
            <person name="Hui J."/>
            <person name="Leung T.F."/>
            <person name="Tungtrongchitr A."/>
            <person name="Zhong N."/>
            <person name="Liu Z."/>
            <person name="Tsui S."/>
        </authorList>
    </citation>
    <scope>NUCLEOTIDE SEQUENCE</scope>
    <source>
        <strain evidence="1">Derf</strain>
        <tissue evidence="1">Whole organism</tissue>
    </source>
</reference>
<keyword evidence="2" id="KW-1185">Reference proteome</keyword>
<dbReference type="EMBL" id="ASGP02000006">
    <property type="protein sequence ID" value="KAH9501834.1"/>
    <property type="molecule type" value="Genomic_DNA"/>
</dbReference>
<name>A0A922HQG0_DERFA</name>
<protein>
    <submittedName>
        <fullName evidence="1">Uncharacterized protein</fullName>
    </submittedName>
</protein>
<dbReference type="InterPro" id="IPR027417">
    <property type="entry name" value="P-loop_NTPase"/>
</dbReference>